<protein>
    <submittedName>
        <fullName evidence="1">Uncharacterized protein</fullName>
    </submittedName>
</protein>
<dbReference type="AlphaFoldDB" id="A0A918GDE7"/>
<gene>
    <name evidence="1" type="ORF">GCM10010171_24440</name>
</gene>
<proteinExistence type="predicted"/>
<reference evidence="1" key="2">
    <citation type="submission" date="2020-09" db="EMBL/GenBank/DDBJ databases">
        <authorList>
            <person name="Sun Q."/>
            <person name="Ohkuma M."/>
        </authorList>
    </citation>
    <scope>NUCLEOTIDE SEQUENCE</scope>
    <source>
        <strain evidence="1">JCM 3276</strain>
    </source>
</reference>
<organism evidence="1 2">
    <name type="scientific">Actinokineospora fastidiosa</name>
    <dbReference type="NCBI Taxonomy" id="1816"/>
    <lineage>
        <taxon>Bacteria</taxon>
        <taxon>Bacillati</taxon>
        <taxon>Actinomycetota</taxon>
        <taxon>Actinomycetes</taxon>
        <taxon>Pseudonocardiales</taxon>
        <taxon>Pseudonocardiaceae</taxon>
        <taxon>Actinokineospora</taxon>
    </lineage>
</organism>
<dbReference type="Proteomes" id="UP000660680">
    <property type="component" value="Unassembled WGS sequence"/>
</dbReference>
<sequence>MPSITIKTKAVTTTEKATGLPPTTVDESLPSQYCETTFEGALGKPMHAVVVETPGGVLGCEEAAAVLFDYYVERPEPEFGLEPVHIGPLACNQADEGQLPQVICADADNLIYSMWPQT</sequence>
<accession>A0A918GDE7</accession>
<evidence type="ECO:0000313" key="1">
    <source>
        <dbReference type="EMBL" id="GGS30093.1"/>
    </source>
</evidence>
<evidence type="ECO:0000313" key="2">
    <source>
        <dbReference type="Proteomes" id="UP000660680"/>
    </source>
</evidence>
<keyword evidence="2" id="KW-1185">Reference proteome</keyword>
<comment type="caution">
    <text evidence="1">The sequence shown here is derived from an EMBL/GenBank/DDBJ whole genome shotgun (WGS) entry which is preliminary data.</text>
</comment>
<dbReference type="EMBL" id="BMRB01000002">
    <property type="protein sequence ID" value="GGS30093.1"/>
    <property type="molecule type" value="Genomic_DNA"/>
</dbReference>
<name>A0A918GDE7_9PSEU</name>
<reference evidence="1" key="1">
    <citation type="journal article" date="2014" name="Int. J. Syst. Evol. Microbiol.">
        <title>Complete genome sequence of Corynebacterium casei LMG S-19264T (=DSM 44701T), isolated from a smear-ripened cheese.</title>
        <authorList>
            <consortium name="US DOE Joint Genome Institute (JGI-PGF)"/>
            <person name="Walter F."/>
            <person name="Albersmeier A."/>
            <person name="Kalinowski J."/>
            <person name="Ruckert C."/>
        </authorList>
    </citation>
    <scope>NUCLEOTIDE SEQUENCE</scope>
    <source>
        <strain evidence="1">JCM 3276</strain>
    </source>
</reference>